<dbReference type="Gene3D" id="3.40.50.2000">
    <property type="entry name" value="Glycogen Phosphorylase B"/>
    <property type="match status" value="2"/>
</dbReference>
<dbReference type="Pfam" id="PF00534">
    <property type="entry name" value="Glycos_transf_1"/>
    <property type="match status" value="1"/>
</dbReference>
<gene>
    <name evidence="7" type="ORF">E4L96_18870</name>
</gene>
<comment type="caution">
    <text evidence="7">The sequence shown here is derived from an EMBL/GenBank/DDBJ whole genome shotgun (WGS) entry which is preliminary data.</text>
</comment>
<name>A0A4Y9S0F6_9BURK</name>
<dbReference type="Proteomes" id="UP000298438">
    <property type="component" value="Unassembled WGS sequence"/>
</dbReference>
<proteinExistence type="inferred from homology"/>
<dbReference type="SUPFAM" id="SSF53756">
    <property type="entry name" value="UDP-Glycosyltransferase/glycogen phosphorylase"/>
    <property type="match status" value="1"/>
</dbReference>
<dbReference type="EMBL" id="SPVF01000241">
    <property type="protein sequence ID" value="TFW14752.1"/>
    <property type="molecule type" value="Genomic_DNA"/>
</dbReference>
<dbReference type="PANTHER" id="PTHR12526">
    <property type="entry name" value="GLYCOSYLTRANSFERASE"/>
    <property type="match status" value="1"/>
</dbReference>
<keyword evidence="3 7" id="KW-0808">Transferase</keyword>
<dbReference type="AlphaFoldDB" id="A0A4Y9S0F6"/>
<organism evidence="7 8">
    <name type="scientific">Zemynaea arenosa</name>
    <dbReference type="NCBI Taxonomy" id="2561931"/>
    <lineage>
        <taxon>Bacteria</taxon>
        <taxon>Pseudomonadati</taxon>
        <taxon>Pseudomonadota</taxon>
        <taxon>Betaproteobacteria</taxon>
        <taxon>Burkholderiales</taxon>
        <taxon>Oxalobacteraceae</taxon>
        <taxon>Telluria group</taxon>
        <taxon>Zemynaea</taxon>
    </lineage>
</organism>
<protein>
    <submittedName>
        <fullName evidence="7">Glycosyltransferase</fullName>
    </submittedName>
</protein>
<feature type="domain" description="Glycosyltransferase subfamily 4-like N-terminal" evidence="6">
    <location>
        <begin position="313"/>
        <end position="486"/>
    </location>
</feature>
<feature type="domain" description="Glycosyl transferase family 1" evidence="4">
    <location>
        <begin position="496"/>
        <end position="659"/>
    </location>
</feature>
<evidence type="ECO:0000259" key="5">
    <source>
        <dbReference type="Pfam" id="PF00535"/>
    </source>
</evidence>
<evidence type="ECO:0000313" key="7">
    <source>
        <dbReference type="EMBL" id="TFW14752.1"/>
    </source>
</evidence>
<sequence>MATFNGASTLPKVLEAYCRLEPPDGGWVLRIVDDGSTDTTADLLASYRDRLPLQLLHKPRGGKSAALNLALECALREDSSHLFVFTDDDATPDADWLVQLDACARVRCDYAIFGGAIVPDWEVTPPAWILRQVPLGLTYGITACNEGPVFPGLAWGANMAVRREVFAEGHRFDIKVGPTAGQYAMGSETEFTRRIASHGYKAWFCEKARVAHRIRAHQLTRAWVLERARRFGRGARRQEVPDGSKRLFGVPRWMYARYAAECAGGLRSWLARDLERGFRHAWERAHLAGYITQAWRGAQPPKVLLTSVSGGLGGMELRMAQEARVLARSGYRSMLAVPRFRGTGQLAAELESYGVPLRVFDPPQFLEHWNWRRARKLGAQLAGVPRMRMLRPDLVHVAFCWTSYGASLLWMAARSGKPCVISVHNAFPQMEMAAWQAPMYRAAFRAVRGVYAVSESALDHFLKTYAPLLAPATRLAVIPNSVDARRFLPCTIRRAAARQRYLIPSDALVLGSVARLAPQKRPHLLLDLLAALRPRFPSLYLLLVGAGPLESEVKAAVQERGLQDFVRFAGHVEAVEDVMPALDLHLLLSRNEGFGISTIEAMSCCVPAIGTDVPGTADVLGGSCGGLLVPADDAHILRETVGSLLDDPLRRVYMGRCGRAEVQAKYTPELLEQRTRDFYAGLLP</sequence>
<dbReference type="InterPro" id="IPR001173">
    <property type="entry name" value="Glyco_trans_2-like"/>
</dbReference>
<evidence type="ECO:0000256" key="3">
    <source>
        <dbReference type="ARBA" id="ARBA00022679"/>
    </source>
</evidence>
<evidence type="ECO:0000256" key="2">
    <source>
        <dbReference type="ARBA" id="ARBA00022676"/>
    </source>
</evidence>
<keyword evidence="8" id="KW-1185">Reference proteome</keyword>
<dbReference type="OrthoDB" id="8779556at2"/>
<evidence type="ECO:0000256" key="1">
    <source>
        <dbReference type="ARBA" id="ARBA00009481"/>
    </source>
</evidence>
<evidence type="ECO:0000259" key="4">
    <source>
        <dbReference type="Pfam" id="PF00534"/>
    </source>
</evidence>
<dbReference type="InterPro" id="IPR029044">
    <property type="entry name" value="Nucleotide-diphossugar_trans"/>
</dbReference>
<comment type="similarity">
    <text evidence="1">Belongs to the glycosyltransferase group 1 family. Glycosyltransferase 4 subfamily.</text>
</comment>
<feature type="domain" description="Glycosyltransferase 2-like" evidence="5">
    <location>
        <begin position="1"/>
        <end position="100"/>
    </location>
</feature>
<dbReference type="InterPro" id="IPR028098">
    <property type="entry name" value="Glyco_trans_4-like_N"/>
</dbReference>
<dbReference type="CDD" id="cd03801">
    <property type="entry name" value="GT4_PimA-like"/>
    <property type="match status" value="1"/>
</dbReference>
<accession>A0A4Y9S0F6</accession>
<dbReference type="GO" id="GO:0016757">
    <property type="term" value="F:glycosyltransferase activity"/>
    <property type="evidence" value="ECO:0007669"/>
    <property type="project" value="UniProtKB-KW"/>
</dbReference>
<dbReference type="PANTHER" id="PTHR12526:SF640">
    <property type="entry name" value="COLANIC ACID BIOSYNTHESIS GLYCOSYLTRANSFERASE WCAL-RELATED"/>
    <property type="match status" value="1"/>
</dbReference>
<dbReference type="Gene3D" id="3.90.550.10">
    <property type="entry name" value="Spore Coat Polysaccharide Biosynthesis Protein SpsA, Chain A"/>
    <property type="match status" value="1"/>
</dbReference>
<evidence type="ECO:0000259" key="6">
    <source>
        <dbReference type="Pfam" id="PF13439"/>
    </source>
</evidence>
<dbReference type="Pfam" id="PF13439">
    <property type="entry name" value="Glyco_transf_4"/>
    <property type="match status" value="1"/>
</dbReference>
<dbReference type="InterPro" id="IPR001296">
    <property type="entry name" value="Glyco_trans_1"/>
</dbReference>
<dbReference type="SUPFAM" id="SSF53448">
    <property type="entry name" value="Nucleotide-diphospho-sugar transferases"/>
    <property type="match status" value="1"/>
</dbReference>
<keyword evidence="2" id="KW-0328">Glycosyltransferase</keyword>
<reference evidence="7 8" key="1">
    <citation type="submission" date="2019-03" db="EMBL/GenBank/DDBJ databases">
        <title>Draft Genome Sequence of Massilia arenosa sp. nov., a Novel Massilia Species Isolated from a Sandy-loam Maize Soil.</title>
        <authorList>
            <person name="Raths R."/>
            <person name="Peta V."/>
            <person name="Bucking H."/>
        </authorList>
    </citation>
    <scope>NUCLEOTIDE SEQUENCE [LARGE SCALE GENOMIC DNA]</scope>
    <source>
        <strain evidence="7 8">MC02</strain>
    </source>
</reference>
<dbReference type="RefSeq" id="WP_135208766.1">
    <property type="nucleotide sequence ID" value="NZ_SPVF01000241.1"/>
</dbReference>
<dbReference type="Pfam" id="PF00535">
    <property type="entry name" value="Glycos_transf_2"/>
    <property type="match status" value="1"/>
</dbReference>
<evidence type="ECO:0000313" key="8">
    <source>
        <dbReference type="Proteomes" id="UP000298438"/>
    </source>
</evidence>